<evidence type="ECO:0000313" key="4">
    <source>
        <dbReference type="Proteomes" id="UP000223606"/>
    </source>
</evidence>
<gene>
    <name evidence="3" type="ORF">HDIA_3309</name>
</gene>
<dbReference type="Proteomes" id="UP000223606">
    <property type="component" value="Chromosome 1"/>
</dbReference>
<keyword evidence="4" id="KW-1185">Reference proteome</keyword>
<feature type="signal peptide" evidence="2">
    <location>
        <begin position="1"/>
        <end position="23"/>
    </location>
</feature>
<dbReference type="AlphaFoldDB" id="A0A2C9D9K4"/>
<dbReference type="EMBL" id="LT960614">
    <property type="protein sequence ID" value="SON56850.1"/>
    <property type="molecule type" value="Genomic_DNA"/>
</dbReference>
<accession>A0A2C9D9K4</accession>
<evidence type="ECO:0000313" key="3">
    <source>
        <dbReference type="EMBL" id="SON56850.1"/>
    </source>
</evidence>
<keyword evidence="1" id="KW-0472">Membrane</keyword>
<keyword evidence="2" id="KW-0732">Signal</keyword>
<feature type="transmembrane region" description="Helical" evidence="1">
    <location>
        <begin position="33"/>
        <end position="54"/>
    </location>
</feature>
<name>A0A2C9D9K4_9HYPH</name>
<keyword evidence="1" id="KW-1133">Transmembrane helix</keyword>
<reference evidence="4" key="1">
    <citation type="submission" date="2017-09" db="EMBL/GenBank/DDBJ databases">
        <title>Genome sequence of Nannocystis excedens DSM 71.</title>
        <authorList>
            <person name="Blom J."/>
        </authorList>
    </citation>
    <scope>NUCLEOTIDE SEQUENCE [LARGE SCALE GENOMIC DNA]</scope>
    <source>
        <strain evidence="4">type strain: E19</strain>
    </source>
</reference>
<organism evidence="3 4">
    <name type="scientific">Hartmannibacter diazotrophicus</name>
    <dbReference type="NCBI Taxonomy" id="1482074"/>
    <lineage>
        <taxon>Bacteria</taxon>
        <taxon>Pseudomonadati</taxon>
        <taxon>Pseudomonadota</taxon>
        <taxon>Alphaproteobacteria</taxon>
        <taxon>Hyphomicrobiales</taxon>
        <taxon>Pleomorphomonadaceae</taxon>
        <taxon>Hartmannibacter</taxon>
    </lineage>
</organism>
<evidence type="ECO:0000256" key="1">
    <source>
        <dbReference type="SAM" id="Phobius"/>
    </source>
</evidence>
<proteinExistence type="predicted"/>
<evidence type="ECO:0000256" key="2">
    <source>
        <dbReference type="SAM" id="SignalP"/>
    </source>
</evidence>
<sequence length="84" mass="8917">MRMKNAALLLLPAFVLVCSPAYAYIGPGAGAGAITVVLGIIASVFMAFFAILWYPIKRMLKKRKPAQLETNEAKSEAVTGSGNS</sequence>
<protein>
    <submittedName>
        <fullName evidence="3">Uncharacterized protein</fullName>
    </submittedName>
</protein>
<dbReference type="KEGG" id="hdi:HDIA_3309"/>
<keyword evidence="1" id="KW-0812">Transmembrane</keyword>
<feature type="chain" id="PRO_5012451755" evidence="2">
    <location>
        <begin position="24"/>
        <end position="84"/>
    </location>
</feature>